<evidence type="ECO:0000313" key="4">
    <source>
        <dbReference type="Proteomes" id="UP001589818"/>
    </source>
</evidence>
<dbReference type="PROSITE" id="PS00107">
    <property type="entry name" value="PROTEIN_KINASE_ATP"/>
    <property type="match status" value="1"/>
</dbReference>
<evidence type="ECO:0000313" key="3">
    <source>
        <dbReference type="EMBL" id="MFC0391377.1"/>
    </source>
</evidence>
<keyword evidence="3" id="KW-0808">Transferase</keyword>
<evidence type="ECO:0000259" key="2">
    <source>
        <dbReference type="PROSITE" id="PS50011"/>
    </source>
</evidence>
<keyword evidence="4" id="KW-1185">Reference proteome</keyword>
<dbReference type="Pfam" id="PF00069">
    <property type="entry name" value="Pkinase"/>
    <property type="match status" value="1"/>
</dbReference>
<keyword evidence="3" id="KW-0723">Serine/threonine-protein kinase</keyword>
<dbReference type="Proteomes" id="UP001589818">
    <property type="component" value="Unassembled WGS sequence"/>
</dbReference>
<dbReference type="PROSITE" id="PS50011">
    <property type="entry name" value="PROTEIN_KINASE_DOM"/>
    <property type="match status" value="1"/>
</dbReference>
<dbReference type="EMBL" id="JBHLVF010000011">
    <property type="protein sequence ID" value="MFC0391377.1"/>
    <property type="molecule type" value="Genomic_DNA"/>
</dbReference>
<dbReference type="RefSeq" id="WP_204819970.1">
    <property type="nucleotide sequence ID" value="NZ_JANHOF010000006.1"/>
</dbReference>
<keyword evidence="3" id="KW-0418">Kinase</keyword>
<dbReference type="SUPFAM" id="SSF56112">
    <property type="entry name" value="Protein kinase-like (PK-like)"/>
    <property type="match status" value="1"/>
</dbReference>
<accession>A0ABV6J675</accession>
<gene>
    <name evidence="3" type="ORF">ACFFJ8_08325</name>
</gene>
<protein>
    <submittedName>
        <fullName evidence="3">Serine/threonine protein kinase</fullName>
    </submittedName>
</protein>
<dbReference type="PANTHER" id="PTHR24347">
    <property type="entry name" value="SERINE/THREONINE-PROTEIN KINASE"/>
    <property type="match status" value="1"/>
</dbReference>
<proteinExistence type="predicted"/>
<feature type="domain" description="Protein kinase" evidence="2">
    <location>
        <begin position="29"/>
        <end position="267"/>
    </location>
</feature>
<keyword evidence="1" id="KW-0547">Nucleotide-binding</keyword>
<feature type="binding site" evidence="1">
    <location>
        <position position="58"/>
    </location>
    <ligand>
        <name>ATP</name>
        <dbReference type="ChEBI" id="CHEBI:30616"/>
    </ligand>
</feature>
<dbReference type="GO" id="GO:0004674">
    <property type="term" value="F:protein serine/threonine kinase activity"/>
    <property type="evidence" value="ECO:0007669"/>
    <property type="project" value="UniProtKB-KW"/>
</dbReference>
<organism evidence="3 4">
    <name type="scientific">Paenibacillus mendelii</name>
    <dbReference type="NCBI Taxonomy" id="206163"/>
    <lineage>
        <taxon>Bacteria</taxon>
        <taxon>Bacillati</taxon>
        <taxon>Bacillota</taxon>
        <taxon>Bacilli</taxon>
        <taxon>Bacillales</taxon>
        <taxon>Paenibacillaceae</taxon>
        <taxon>Paenibacillus</taxon>
    </lineage>
</organism>
<keyword evidence="1" id="KW-0067">ATP-binding</keyword>
<evidence type="ECO:0000256" key="1">
    <source>
        <dbReference type="PROSITE-ProRule" id="PRU10141"/>
    </source>
</evidence>
<dbReference type="InterPro" id="IPR017441">
    <property type="entry name" value="Protein_kinase_ATP_BS"/>
</dbReference>
<dbReference type="InterPro" id="IPR011009">
    <property type="entry name" value="Kinase-like_dom_sf"/>
</dbReference>
<reference evidence="3 4" key="1">
    <citation type="submission" date="2024-09" db="EMBL/GenBank/DDBJ databases">
        <authorList>
            <person name="Sun Q."/>
            <person name="Mori K."/>
        </authorList>
    </citation>
    <scope>NUCLEOTIDE SEQUENCE [LARGE SCALE GENOMIC DNA]</scope>
    <source>
        <strain evidence="3 4">CCM 4839</strain>
    </source>
</reference>
<dbReference type="Gene3D" id="1.10.510.10">
    <property type="entry name" value="Transferase(Phosphotransferase) domain 1"/>
    <property type="match status" value="1"/>
</dbReference>
<dbReference type="InterPro" id="IPR000719">
    <property type="entry name" value="Prot_kinase_dom"/>
</dbReference>
<sequence length="269" mass="31246">MNLFEYLKGVYEAWIDYPKREGTVITNKYRIQRFLGIGSYGLTYICLDVDSGQEVVLKQAKPSKGTVGRDLLYREIDVLGWLRHPSIQKCLASFEYKEQLYMVTEHVKGQTVEDLIFERGVVFSEKEVLSFVRKLMEILNYVHEQGFVHLDIRIPNVILDGDQIHLIDFGLACRFGEPIRTELGSDDEATLSRTVEAPNDLYAVGHFILFMLYSGYDSCTSEVEINSGWEDELTVTPMTKHMLRKLLQIDPPYMNTQQFMRDLDHWLNR</sequence>
<name>A0ABV6J675_9BACL</name>
<comment type="caution">
    <text evidence="3">The sequence shown here is derived from an EMBL/GenBank/DDBJ whole genome shotgun (WGS) entry which is preliminary data.</text>
</comment>